<gene>
    <name evidence="2" type="ordered locus">Metin_1370</name>
</gene>
<feature type="transmembrane region" description="Helical" evidence="1">
    <location>
        <begin position="406"/>
        <end position="424"/>
    </location>
</feature>
<dbReference type="Proteomes" id="UP000002061">
    <property type="component" value="Chromosome"/>
</dbReference>
<dbReference type="EMBL" id="CP002009">
    <property type="protein sequence ID" value="ADG14020.1"/>
    <property type="molecule type" value="Genomic_DNA"/>
</dbReference>
<keyword evidence="3" id="KW-1185">Reference proteome</keyword>
<keyword evidence="1" id="KW-0472">Membrane</keyword>
<organism evidence="2 3">
    <name type="scientific">Methanocaldococcus infernus (strain DSM 11812 / JCM 15783 / ME)</name>
    <dbReference type="NCBI Taxonomy" id="573063"/>
    <lineage>
        <taxon>Archaea</taxon>
        <taxon>Methanobacteriati</taxon>
        <taxon>Methanobacteriota</taxon>
        <taxon>Methanomada group</taxon>
        <taxon>Methanococci</taxon>
        <taxon>Methanococcales</taxon>
        <taxon>Methanocaldococcaceae</taxon>
        <taxon>Methanocaldococcus</taxon>
    </lineage>
</organism>
<proteinExistence type="predicted"/>
<name>D5VTW7_METIM</name>
<dbReference type="GeneID" id="9132401"/>
<dbReference type="HOGENOM" id="CLU_611953_0_0_2"/>
<dbReference type="OrthoDB" id="65172at2157"/>
<sequence length="435" mass="50660">MGNKDLMLENPIIILNEWIPFGKNYITDFIDRITLKRYQKTKKYFTATDRIDEPIFKIEKFYSKVEVLQFIPDVSIQFRANYENVDMVIYTDYLGRVIYSSEIPEKLSVRKLSFIIPDLILKSSKLIINFISPSQRFILEGLHGEIKIYKHISILVRNTFELSSENLSVVSQVIGTIKNIIRVDDGFIIFGDYGLLIAHKEPEKFEKFIYYYPFIRSLTGVLKDVFLKINDIASRLENIGEMLEESVDWDNVGKIRGELSEIDREMAIIETTLGYLDEVIEILLKNYPPNFDEFELNLLELLEAKRKIERLSYRLIEIKNILKSNENLATSLARLLTTISEDLEREIVSQLALNTKYQVALGEAMELLEIGIFGVYALEAVHILLITSGYEDKVHHFYFLNFPLDFWIVLFSTVFGILVGTYLIKRKKRKILHGC</sequence>
<dbReference type="KEGG" id="mif:Metin_1370"/>
<dbReference type="RefSeq" id="WP_013100765.1">
    <property type="nucleotide sequence ID" value="NC_014122.1"/>
</dbReference>
<dbReference type="eggNOG" id="arCOG08283">
    <property type="taxonomic scope" value="Archaea"/>
</dbReference>
<evidence type="ECO:0000256" key="1">
    <source>
        <dbReference type="SAM" id="Phobius"/>
    </source>
</evidence>
<dbReference type="AlphaFoldDB" id="D5VTW7"/>
<reference evidence="2" key="1">
    <citation type="submission" date="2010-04" db="EMBL/GenBank/DDBJ databases">
        <title>Complete sequence of Methanocaldococcus infernus ME.</title>
        <authorList>
            <consortium name="US DOE Joint Genome Institute"/>
            <person name="Lucas S."/>
            <person name="Copeland A."/>
            <person name="Lapidus A."/>
            <person name="Cheng J.-F."/>
            <person name="Bruce D."/>
            <person name="Goodwin L."/>
            <person name="Pitluck S."/>
            <person name="Munk A.C."/>
            <person name="Detter J.C."/>
            <person name="Han C."/>
            <person name="Tapia R."/>
            <person name="Land M."/>
            <person name="Hauser L."/>
            <person name="Kyrpides N."/>
            <person name="Mikhailova N."/>
            <person name="Sieprawska-Lupa M."/>
            <person name="Whitman W.B."/>
            <person name="Woyke T."/>
        </authorList>
    </citation>
    <scope>NUCLEOTIDE SEQUENCE [LARGE SCALE GENOMIC DNA]</scope>
    <source>
        <strain evidence="2">ME</strain>
    </source>
</reference>
<accession>D5VTW7</accession>
<keyword evidence="1" id="KW-1133">Transmembrane helix</keyword>
<evidence type="ECO:0000313" key="3">
    <source>
        <dbReference type="Proteomes" id="UP000002061"/>
    </source>
</evidence>
<dbReference type="STRING" id="573063.Metin_1370"/>
<keyword evidence="1" id="KW-0812">Transmembrane</keyword>
<evidence type="ECO:0000313" key="2">
    <source>
        <dbReference type="EMBL" id="ADG14020.1"/>
    </source>
</evidence>
<protein>
    <submittedName>
        <fullName evidence="2">Uncharacterized protein</fullName>
    </submittedName>
</protein>